<evidence type="ECO:0000313" key="2">
    <source>
        <dbReference type="Proteomes" id="UP001301958"/>
    </source>
</evidence>
<dbReference type="Proteomes" id="UP001301958">
    <property type="component" value="Unassembled WGS sequence"/>
</dbReference>
<name>A0AAN7BSI5_9PEZI</name>
<accession>A0AAN7BSI5</accession>
<gene>
    <name evidence="1" type="ORF">QBC38DRAFT_148473</name>
</gene>
<keyword evidence="2" id="KW-1185">Reference proteome</keyword>
<evidence type="ECO:0000313" key="1">
    <source>
        <dbReference type="EMBL" id="KAK4228672.1"/>
    </source>
</evidence>
<reference evidence="1" key="1">
    <citation type="journal article" date="2023" name="Mol. Phylogenet. Evol.">
        <title>Genome-scale phylogeny and comparative genomics of the fungal order Sordariales.</title>
        <authorList>
            <person name="Hensen N."/>
            <person name="Bonometti L."/>
            <person name="Westerberg I."/>
            <person name="Brannstrom I.O."/>
            <person name="Guillou S."/>
            <person name="Cros-Aarteil S."/>
            <person name="Calhoun S."/>
            <person name="Haridas S."/>
            <person name="Kuo A."/>
            <person name="Mondo S."/>
            <person name="Pangilinan J."/>
            <person name="Riley R."/>
            <person name="LaButti K."/>
            <person name="Andreopoulos B."/>
            <person name="Lipzen A."/>
            <person name="Chen C."/>
            <person name="Yan M."/>
            <person name="Daum C."/>
            <person name="Ng V."/>
            <person name="Clum A."/>
            <person name="Steindorff A."/>
            <person name="Ohm R.A."/>
            <person name="Martin F."/>
            <person name="Silar P."/>
            <person name="Natvig D.O."/>
            <person name="Lalanne C."/>
            <person name="Gautier V."/>
            <person name="Ament-Velasquez S.L."/>
            <person name="Kruys A."/>
            <person name="Hutchinson M.I."/>
            <person name="Powell A.J."/>
            <person name="Barry K."/>
            <person name="Miller A.N."/>
            <person name="Grigoriev I.V."/>
            <person name="Debuchy R."/>
            <person name="Gladieux P."/>
            <person name="Hiltunen Thoren M."/>
            <person name="Johannesson H."/>
        </authorList>
    </citation>
    <scope>NUCLEOTIDE SEQUENCE</scope>
    <source>
        <strain evidence="1">CBS 990.96</strain>
    </source>
</reference>
<protein>
    <submittedName>
        <fullName evidence="1">Uncharacterized protein</fullName>
    </submittedName>
</protein>
<organism evidence="1 2">
    <name type="scientific">Podospora fimiseda</name>
    <dbReference type="NCBI Taxonomy" id="252190"/>
    <lineage>
        <taxon>Eukaryota</taxon>
        <taxon>Fungi</taxon>
        <taxon>Dikarya</taxon>
        <taxon>Ascomycota</taxon>
        <taxon>Pezizomycotina</taxon>
        <taxon>Sordariomycetes</taxon>
        <taxon>Sordariomycetidae</taxon>
        <taxon>Sordariales</taxon>
        <taxon>Podosporaceae</taxon>
        <taxon>Podospora</taxon>
    </lineage>
</organism>
<sequence length="257" mass="29065">MQSFSIVSSHQLLASERSTMPSLQEVAANRRDVEQCKIAFVGIISQILYAKHGFPSTCFQLVKSDHCHKSLQDVFSKSRGIAHFRSKYLEDSRVNVFLRRSSNPGVTKFLRILETDILPLIGTDDLAEFRLTFEESQGQGSTGLKEYFNVICKDFPNGKVDFDVWRAATGHRNLNVTGSGLLGLGVYLSRLNEWKAPARWSMSMRPKVRLDALAGLWIYDVTKPENSNTSLSQQKHYGLERAAHVKYVTYIAHFTIC</sequence>
<dbReference type="EMBL" id="MU865316">
    <property type="protein sequence ID" value="KAK4228672.1"/>
    <property type="molecule type" value="Genomic_DNA"/>
</dbReference>
<comment type="caution">
    <text evidence="1">The sequence shown here is derived from an EMBL/GenBank/DDBJ whole genome shotgun (WGS) entry which is preliminary data.</text>
</comment>
<dbReference type="AlphaFoldDB" id="A0AAN7BSI5"/>
<reference evidence="1" key="2">
    <citation type="submission" date="2023-05" db="EMBL/GenBank/DDBJ databases">
        <authorList>
            <consortium name="Lawrence Berkeley National Laboratory"/>
            <person name="Steindorff A."/>
            <person name="Hensen N."/>
            <person name="Bonometti L."/>
            <person name="Westerberg I."/>
            <person name="Brannstrom I.O."/>
            <person name="Guillou S."/>
            <person name="Cros-Aarteil S."/>
            <person name="Calhoun S."/>
            <person name="Haridas S."/>
            <person name="Kuo A."/>
            <person name="Mondo S."/>
            <person name="Pangilinan J."/>
            <person name="Riley R."/>
            <person name="Labutti K."/>
            <person name="Andreopoulos B."/>
            <person name="Lipzen A."/>
            <person name="Chen C."/>
            <person name="Yanf M."/>
            <person name="Daum C."/>
            <person name="Ng V."/>
            <person name="Clum A."/>
            <person name="Ohm R."/>
            <person name="Martin F."/>
            <person name="Silar P."/>
            <person name="Natvig D."/>
            <person name="Lalanne C."/>
            <person name="Gautier V."/>
            <person name="Ament-Velasquez S.L."/>
            <person name="Kruys A."/>
            <person name="Hutchinson M.I."/>
            <person name="Powell A.J."/>
            <person name="Barry K."/>
            <person name="Miller A.N."/>
            <person name="Grigoriev I.V."/>
            <person name="Debuchy R."/>
            <person name="Gladieux P."/>
            <person name="Thoren M.H."/>
            <person name="Johannesson H."/>
        </authorList>
    </citation>
    <scope>NUCLEOTIDE SEQUENCE</scope>
    <source>
        <strain evidence="1">CBS 990.96</strain>
    </source>
</reference>
<proteinExistence type="predicted"/>